<dbReference type="EMBL" id="JARIHO010000126">
    <property type="protein sequence ID" value="KAJ7301817.1"/>
    <property type="molecule type" value="Genomic_DNA"/>
</dbReference>
<organism evidence="1 2">
    <name type="scientific">Mycena albidolilacea</name>
    <dbReference type="NCBI Taxonomy" id="1033008"/>
    <lineage>
        <taxon>Eukaryota</taxon>
        <taxon>Fungi</taxon>
        <taxon>Dikarya</taxon>
        <taxon>Basidiomycota</taxon>
        <taxon>Agaricomycotina</taxon>
        <taxon>Agaricomycetes</taxon>
        <taxon>Agaricomycetidae</taxon>
        <taxon>Agaricales</taxon>
        <taxon>Marasmiineae</taxon>
        <taxon>Mycenaceae</taxon>
        <taxon>Mycena</taxon>
    </lineage>
</organism>
<sequence>MESPRICFHFIPGDEPLSNGISAFPDPDDEYFGPMASYSPAAEAPLESYSASDFAMDCSMDFTVDSDILLGDMPVDLPAAERSAPSLGTVDLSLESVADIFADLYASCGSCDPIDLPEPVYGPAYLIYGVSTPELLDSAPGWLRAPCDSQAEEDVYCDSLPVLPLYMSIAAASDPSLPPPPNSDGVPQSYWYLLRLGCKEVKIGEVWCYRCSKVTVNLGDMDRHVRCHNRQECQIFCEGCPHTFSRVDAYKRHMDTKKRSTHVTPARTTFLAAFEQLPDVVRKRVECDYGDKKAVKAFNKDLIDLFDKFIASPRKA</sequence>
<comment type="caution">
    <text evidence="1">The sequence shown here is derived from an EMBL/GenBank/DDBJ whole genome shotgun (WGS) entry which is preliminary data.</text>
</comment>
<gene>
    <name evidence="1" type="ORF">DFH08DRAFT_95902</name>
</gene>
<evidence type="ECO:0000313" key="2">
    <source>
        <dbReference type="Proteomes" id="UP001218218"/>
    </source>
</evidence>
<protein>
    <recommendedName>
        <fullName evidence="3">C2H2-type domain-containing protein</fullName>
    </recommendedName>
</protein>
<dbReference type="Gene3D" id="3.30.160.60">
    <property type="entry name" value="Classic Zinc Finger"/>
    <property type="match status" value="1"/>
</dbReference>
<accession>A0AAD6YYL5</accession>
<dbReference type="Proteomes" id="UP001218218">
    <property type="component" value="Unassembled WGS sequence"/>
</dbReference>
<proteinExistence type="predicted"/>
<evidence type="ECO:0000313" key="1">
    <source>
        <dbReference type="EMBL" id="KAJ7301817.1"/>
    </source>
</evidence>
<reference evidence="1" key="1">
    <citation type="submission" date="2023-03" db="EMBL/GenBank/DDBJ databases">
        <title>Massive genome expansion in bonnet fungi (Mycena s.s.) driven by repeated elements and novel gene families across ecological guilds.</title>
        <authorList>
            <consortium name="Lawrence Berkeley National Laboratory"/>
            <person name="Harder C.B."/>
            <person name="Miyauchi S."/>
            <person name="Viragh M."/>
            <person name="Kuo A."/>
            <person name="Thoen E."/>
            <person name="Andreopoulos B."/>
            <person name="Lu D."/>
            <person name="Skrede I."/>
            <person name="Drula E."/>
            <person name="Henrissat B."/>
            <person name="Morin E."/>
            <person name="Kohler A."/>
            <person name="Barry K."/>
            <person name="LaButti K."/>
            <person name="Morin E."/>
            <person name="Salamov A."/>
            <person name="Lipzen A."/>
            <person name="Mereny Z."/>
            <person name="Hegedus B."/>
            <person name="Baldrian P."/>
            <person name="Stursova M."/>
            <person name="Weitz H."/>
            <person name="Taylor A."/>
            <person name="Grigoriev I.V."/>
            <person name="Nagy L.G."/>
            <person name="Martin F."/>
            <person name="Kauserud H."/>
        </authorList>
    </citation>
    <scope>NUCLEOTIDE SEQUENCE</scope>
    <source>
        <strain evidence="1">CBHHK002</strain>
    </source>
</reference>
<evidence type="ECO:0008006" key="3">
    <source>
        <dbReference type="Google" id="ProtNLM"/>
    </source>
</evidence>
<name>A0AAD6YYL5_9AGAR</name>
<dbReference type="AlphaFoldDB" id="A0AAD6YYL5"/>
<keyword evidence="2" id="KW-1185">Reference proteome</keyword>